<evidence type="ECO:0000313" key="11">
    <source>
        <dbReference type="Proteomes" id="UP000603865"/>
    </source>
</evidence>
<comment type="catalytic activity">
    <reaction evidence="1">
        <text>inosine + phosphate = alpha-D-ribose 1-phosphate + hypoxanthine</text>
        <dbReference type="Rhea" id="RHEA:27646"/>
        <dbReference type="ChEBI" id="CHEBI:17368"/>
        <dbReference type="ChEBI" id="CHEBI:17596"/>
        <dbReference type="ChEBI" id="CHEBI:43474"/>
        <dbReference type="ChEBI" id="CHEBI:57720"/>
        <dbReference type="EC" id="2.4.2.1"/>
    </reaction>
    <physiologicalReaction direction="left-to-right" evidence="1">
        <dbReference type="Rhea" id="RHEA:27647"/>
    </physiologicalReaction>
</comment>
<keyword evidence="5" id="KW-0378">Hydrolase</keyword>
<keyword evidence="6" id="KW-0862">Zinc</keyword>
<comment type="catalytic activity">
    <reaction evidence="8">
        <text>adenosine + phosphate = alpha-D-ribose 1-phosphate + adenine</text>
        <dbReference type="Rhea" id="RHEA:27642"/>
        <dbReference type="ChEBI" id="CHEBI:16335"/>
        <dbReference type="ChEBI" id="CHEBI:16708"/>
        <dbReference type="ChEBI" id="CHEBI:43474"/>
        <dbReference type="ChEBI" id="CHEBI:57720"/>
        <dbReference type="EC" id="2.4.2.1"/>
    </reaction>
    <physiologicalReaction direction="left-to-right" evidence="8">
        <dbReference type="Rhea" id="RHEA:27643"/>
    </physiologicalReaction>
</comment>
<dbReference type="GO" id="GO:0005507">
    <property type="term" value="F:copper ion binding"/>
    <property type="evidence" value="ECO:0007669"/>
    <property type="project" value="TreeGrafter"/>
</dbReference>
<evidence type="ECO:0000256" key="1">
    <source>
        <dbReference type="ARBA" id="ARBA00000553"/>
    </source>
</evidence>
<accession>A0A918F2D0</accession>
<comment type="similarity">
    <text evidence="2">Belongs to the purine nucleoside phosphorylase YfiH/LACC1 family.</text>
</comment>
<evidence type="ECO:0000313" key="10">
    <source>
        <dbReference type="EMBL" id="GGR01771.1"/>
    </source>
</evidence>
<dbReference type="CDD" id="cd16833">
    <property type="entry name" value="YfiH"/>
    <property type="match status" value="1"/>
</dbReference>
<dbReference type="SUPFAM" id="SSF64438">
    <property type="entry name" value="CNF1/YfiH-like putative cysteine hydrolases"/>
    <property type="match status" value="1"/>
</dbReference>
<evidence type="ECO:0000256" key="5">
    <source>
        <dbReference type="ARBA" id="ARBA00022801"/>
    </source>
</evidence>
<keyword evidence="4" id="KW-0479">Metal-binding</keyword>
<comment type="caution">
    <text evidence="10">The sequence shown here is derived from an EMBL/GenBank/DDBJ whole genome shotgun (WGS) entry which is preliminary data.</text>
</comment>
<sequence>MNLHTPSTMFVNTPQLTAPHGFSLRAGGVSVGAYAGLNLDDREDDRDAVAQNRELLAGALGFRASQVSRLNQVHGLEVVRARPGEQTADAQVSAEAGILLAIGTADCYPVLLEDPQARVLGAAHAGWRGTLGRIAARTVDEMVKLGARPDRIRAAVGPGICAAQYPVGAEVAAAFAEAGMGEFVGPERHLDLCAANLHVLRGAGVLPQHLWAAGRCSTEADFYSYRRDAGKTGRMWAVIGYPAPGVGAGVPALAGSV</sequence>
<evidence type="ECO:0000256" key="7">
    <source>
        <dbReference type="ARBA" id="ARBA00047989"/>
    </source>
</evidence>
<keyword evidence="3" id="KW-0808">Transferase</keyword>
<dbReference type="InterPro" id="IPR038371">
    <property type="entry name" value="Cu_polyphenol_OxRdtase_sf"/>
</dbReference>
<protein>
    <submittedName>
        <fullName evidence="10">Laccase domain protein</fullName>
    </submittedName>
</protein>
<reference evidence="10" key="1">
    <citation type="journal article" date="2014" name="Int. J. Syst. Evol. Microbiol.">
        <title>Complete genome sequence of Corynebacterium casei LMG S-19264T (=DSM 44701T), isolated from a smear-ripened cheese.</title>
        <authorList>
            <consortium name="US DOE Joint Genome Institute (JGI-PGF)"/>
            <person name="Walter F."/>
            <person name="Albersmeier A."/>
            <person name="Kalinowski J."/>
            <person name="Ruckert C."/>
        </authorList>
    </citation>
    <scope>NUCLEOTIDE SEQUENCE</scope>
    <source>
        <strain evidence="10">JCM 31311</strain>
    </source>
</reference>
<evidence type="ECO:0000256" key="2">
    <source>
        <dbReference type="ARBA" id="ARBA00007353"/>
    </source>
</evidence>
<keyword evidence="11" id="KW-1185">Reference proteome</keyword>
<evidence type="ECO:0000256" key="6">
    <source>
        <dbReference type="ARBA" id="ARBA00022833"/>
    </source>
</evidence>
<dbReference type="Proteomes" id="UP000603865">
    <property type="component" value="Unassembled WGS sequence"/>
</dbReference>
<dbReference type="GO" id="GO:0017061">
    <property type="term" value="F:S-methyl-5-thioadenosine phosphorylase activity"/>
    <property type="evidence" value="ECO:0007669"/>
    <property type="project" value="UniProtKB-EC"/>
</dbReference>
<dbReference type="InterPro" id="IPR011324">
    <property type="entry name" value="Cytotoxic_necrot_fac-like_cat"/>
</dbReference>
<dbReference type="EMBL" id="BMQL01000005">
    <property type="protein sequence ID" value="GGR01771.1"/>
    <property type="molecule type" value="Genomic_DNA"/>
</dbReference>
<dbReference type="AlphaFoldDB" id="A0A918F2D0"/>
<gene>
    <name evidence="10" type="ORF">GCM10008957_13280</name>
</gene>
<dbReference type="Gene3D" id="3.60.140.10">
    <property type="entry name" value="CNF1/YfiH-like putative cysteine hydrolases"/>
    <property type="match status" value="1"/>
</dbReference>
<comment type="catalytic activity">
    <reaction evidence="7">
        <text>adenosine + H2O + H(+) = inosine + NH4(+)</text>
        <dbReference type="Rhea" id="RHEA:24408"/>
        <dbReference type="ChEBI" id="CHEBI:15377"/>
        <dbReference type="ChEBI" id="CHEBI:15378"/>
        <dbReference type="ChEBI" id="CHEBI:16335"/>
        <dbReference type="ChEBI" id="CHEBI:17596"/>
        <dbReference type="ChEBI" id="CHEBI:28938"/>
        <dbReference type="EC" id="3.5.4.4"/>
    </reaction>
    <physiologicalReaction direction="left-to-right" evidence="7">
        <dbReference type="Rhea" id="RHEA:24409"/>
    </physiologicalReaction>
</comment>
<name>A0A918F2D0_9DEIO</name>
<reference evidence="10" key="2">
    <citation type="submission" date="2020-09" db="EMBL/GenBank/DDBJ databases">
        <authorList>
            <person name="Sun Q."/>
            <person name="Ohkuma M."/>
        </authorList>
    </citation>
    <scope>NUCLEOTIDE SEQUENCE</scope>
    <source>
        <strain evidence="10">JCM 31311</strain>
    </source>
</reference>
<evidence type="ECO:0000256" key="4">
    <source>
        <dbReference type="ARBA" id="ARBA00022723"/>
    </source>
</evidence>
<dbReference type="PANTHER" id="PTHR30616">
    <property type="entry name" value="UNCHARACTERIZED PROTEIN YFIH"/>
    <property type="match status" value="1"/>
</dbReference>
<evidence type="ECO:0000256" key="3">
    <source>
        <dbReference type="ARBA" id="ARBA00022679"/>
    </source>
</evidence>
<dbReference type="GO" id="GO:0016787">
    <property type="term" value="F:hydrolase activity"/>
    <property type="evidence" value="ECO:0007669"/>
    <property type="project" value="UniProtKB-KW"/>
</dbReference>
<dbReference type="InterPro" id="IPR003730">
    <property type="entry name" value="Cu_polyphenol_OxRdtase"/>
</dbReference>
<proteinExistence type="inferred from homology"/>
<dbReference type="Pfam" id="PF02578">
    <property type="entry name" value="Cu-oxidase_4"/>
    <property type="match status" value="1"/>
</dbReference>
<comment type="catalytic activity">
    <reaction evidence="9">
        <text>S-methyl-5'-thioadenosine + phosphate = 5-(methylsulfanyl)-alpha-D-ribose 1-phosphate + adenine</text>
        <dbReference type="Rhea" id="RHEA:11852"/>
        <dbReference type="ChEBI" id="CHEBI:16708"/>
        <dbReference type="ChEBI" id="CHEBI:17509"/>
        <dbReference type="ChEBI" id="CHEBI:43474"/>
        <dbReference type="ChEBI" id="CHEBI:58533"/>
        <dbReference type="EC" id="2.4.2.28"/>
    </reaction>
    <physiologicalReaction direction="left-to-right" evidence="9">
        <dbReference type="Rhea" id="RHEA:11853"/>
    </physiologicalReaction>
</comment>
<evidence type="ECO:0000256" key="9">
    <source>
        <dbReference type="ARBA" id="ARBA00049893"/>
    </source>
</evidence>
<evidence type="ECO:0000256" key="8">
    <source>
        <dbReference type="ARBA" id="ARBA00048968"/>
    </source>
</evidence>
<organism evidence="10 11">
    <name type="scientific">Deinococcus ruber</name>
    <dbReference type="NCBI Taxonomy" id="1848197"/>
    <lineage>
        <taxon>Bacteria</taxon>
        <taxon>Thermotogati</taxon>
        <taxon>Deinococcota</taxon>
        <taxon>Deinococci</taxon>
        <taxon>Deinococcales</taxon>
        <taxon>Deinococcaceae</taxon>
        <taxon>Deinococcus</taxon>
    </lineage>
</organism>
<dbReference type="PANTHER" id="PTHR30616:SF2">
    <property type="entry name" value="PURINE NUCLEOSIDE PHOSPHORYLASE LACC1"/>
    <property type="match status" value="1"/>
</dbReference>